<dbReference type="RefSeq" id="WP_052552263.1">
    <property type="nucleotide sequence ID" value="NZ_JMCC02000059.1"/>
</dbReference>
<gene>
    <name evidence="1" type="ORF">DB30_05895</name>
</gene>
<accession>A0A0C2D036</accession>
<evidence type="ECO:0000313" key="2">
    <source>
        <dbReference type="Proteomes" id="UP000031599"/>
    </source>
</evidence>
<sequence length="255" mass="28979">MTTTRTHIPTNAIDDETLAEMYGLYGPNHHVSRGEFFERVRGQFDYVALFRLRRGRRLIGFTGVRARVLTLESGQEIPTVYSGLSFILPEFRGGAQLVYVLAYHVLRMKLRRPRATVIVWSDNISYKPYVLTARHIRRFYPSRFVDTPADMVELRDQLGARYYGDLYQRETGTVRKPQARLKAHVAPIGSRELADLDIQFYAEHNPGHAHGDGLLTLIPADLRNVVAGLTYGILRPRQASSRRARASAQLRAKGA</sequence>
<reference evidence="1 2" key="1">
    <citation type="submission" date="2014-12" db="EMBL/GenBank/DDBJ databases">
        <title>Genome assembly of Enhygromyxa salina DSM 15201.</title>
        <authorList>
            <person name="Sharma G."/>
            <person name="Subramanian S."/>
        </authorList>
    </citation>
    <scope>NUCLEOTIDE SEQUENCE [LARGE SCALE GENOMIC DNA]</scope>
    <source>
        <strain evidence="1 2">DSM 15201</strain>
    </source>
</reference>
<evidence type="ECO:0000313" key="1">
    <source>
        <dbReference type="EMBL" id="KIG15195.1"/>
    </source>
</evidence>
<protein>
    <submittedName>
        <fullName evidence="1">Uncharacterized protein</fullName>
    </submittedName>
</protein>
<dbReference type="AlphaFoldDB" id="A0A0C2D036"/>
<proteinExistence type="predicted"/>
<comment type="caution">
    <text evidence="1">The sequence shown here is derived from an EMBL/GenBank/DDBJ whole genome shotgun (WGS) entry which is preliminary data.</text>
</comment>
<name>A0A0C2D036_9BACT</name>
<dbReference type="EMBL" id="JMCC02000059">
    <property type="protein sequence ID" value="KIG15195.1"/>
    <property type="molecule type" value="Genomic_DNA"/>
</dbReference>
<organism evidence="1 2">
    <name type="scientific">Enhygromyxa salina</name>
    <dbReference type="NCBI Taxonomy" id="215803"/>
    <lineage>
        <taxon>Bacteria</taxon>
        <taxon>Pseudomonadati</taxon>
        <taxon>Myxococcota</taxon>
        <taxon>Polyangia</taxon>
        <taxon>Nannocystales</taxon>
        <taxon>Nannocystaceae</taxon>
        <taxon>Enhygromyxa</taxon>
    </lineage>
</organism>
<dbReference type="Proteomes" id="UP000031599">
    <property type="component" value="Unassembled WGS sequence"/>
</dbReference>